<evidence type="ECO:0000313" key="2">
    <source>
        <dbReference type="Proteomes" id="UP000075578"/>
    </source>
</evidence>
<protein>
    <recommendedName>
        <fullName evidence="3">Integrase catalytic domain-containing protein</fullName>
    </recommendedName>
</protein>
<organism evidence="1 2">
    <name type="scientific">Candidatus Methanofastidiosum methylothiophilum</name>
    <dbReference type="NCBI Taxonomy" id="1705564"/>
    <lineage>
        <taxon>Archaea</taxon>
        <taxon>Methanobacteriati</taxon>
        <taxon>Methanobacteriota</taxon>
        <taxon>Stenosarchaea group</taxon>
        <taxon>Candidatus Methanofastidiosia</taxon>
        <taxon>Candidatus Methanofastidiosales</taxon>
        <taxon>Candidatus Methanofastidiosaceae</taxon>
        <taxon>Candidatus Methanofastidiosum</taxon>
    </lineage>
</organism>
<sequence length="68" mass="7863">MRQRNKVQRGLKHVEPSKVFVDGFKTYYNFIRPHMSLNGKTPAEMAGIDLELDGNKWAEIIKLSAKRC</sequence>
<dbReference type="AlphaFoldDB" id="A0A150IYF5"/>
<evidence type="ECO:0008006" key="3">
    <source>
        <dbReference type="Google" id="ProtNLM"/>
    </source>
</evidence>
<dbReference type="Proteomes" id="UP000075578">
    <property type="component" value="Unassembled WGS sequence"/>
</dbReference>
<accession>A0A150IYF5</accession>
<evidence type="ECO:0000313" key="1">
    <source>
        <dbReference type="EMBL" id="KYC50041.1"/>
    </source>
</evidence>
<name>A0A150IYF5_9EURY</name>
<proteinExistence type="predicted"/>
<reference evidence="1 2" key="1">
    <citation type="journal article" date="2016" name="ISME J.">
        <title>Chasing the elusive Euryarchaeota class WSA2: genomes reveal a uniquely fastidious methyl-reducing methanogen.</title>
        <authorList>
            <person name="Nobu M.K."/>
            <person name="Narihiro T."/>
            <person name="Kuroda K."/>
            <person name="Mei R."/>
            <person name="Liu W.T."/>
        </authorList>
    </citation>
    <scope>NUCLEOTIDE SEQUENCE [LARGE SCALE GENOMIC DNA]</scope>
    <source>
        <strain evidence="1">U1lsi0528_Bin089</strain>
    </source>
</reference>
<gene>
    <name evidence="1" type="ORF">AMQ74_01327</name>
</gene>
<dbReference type="EMBL" id="LNGD01000089">
    <property type="protein sequence ID" value="KYC50041.1"/>
    <property type="molecule type" value="Genomic_DNA"/>
</dbReference>
<comment type="caution">
    <text evidence="1">The sequence shown here is derived from an EMBL/GenBank/DDBJ whole genome shotgun (WGS) entry which is preliminary data.</text>
</comment>